<keyword evidence="1" id="KW-1133">Transmembrane helix</keyword>
<keyword evidence="3" id="KW-1185">Reference proteome</keyword>
<feature type="transmembrane region" description="Helical" evidence="1">
    <location>
        <begin position="117"/>
        <end position="138"/>
    </location>
</feature>
<dbReference type="AlphaFoldDB" id="A0AAD3MRQ2"/>
<evidence type="ECO:0000313" key="2">
    <source>
        <dbReference type="EMBL" id="GLD58446.1"/>
    </source>
</evidence>
<organism evidence="2 3">
    <name type="scientific">Lates japonicus</name>
    <name type="common">Japanese lates</name>
    <dbReference type="NCBI Taxonomy" id="270547"/>
    <lineage>
        <taxon>Eukaryota</taxon>
        <taxon>Metazoa</taxon>
        <taxon>Chordata</taxon>
        <taxon>Craniata</taxon>
        <taxon>Vertebrata</taxon>
        <taxon>Euteleostomi</taxon>
        <taxon>Actinopterygii</taxon>
        <taxon>Neopterygii</taxon>
        <taxon>Teleostei</taxon>
        <taxon>Neoteleostei</taxon>
        <taxon>Acanthomorphata</taxon>
        <taxon>Carangaria</taxon>
        <taxon>Carangaria incertae sedis</taxon>
        <taxon>Centropomidae</taxon>
        <taxon>Lates</taxon>
    </lineage>
</organism>
<accession>A0AAD3MRQ2</accession>
<name>A0AAD3MRQ2_LATJO</name>
<evidence type="ECO:0000256" key="1">
    <source>
        <dbReference type="SAM" id="Phobius"/>
    </source>
</evidence>
<protein>
    <submittedName>
        <fullName evidence="2">Anoctamin-9-like protein</fullName>
    </submittedName>
</protein>
<keyword evidence="1" id="KW-0812">Transmembrane</keyword>
<gene>
    <name evidence="2" type="ORF">AKAME5_001057100</name>
</gene>
<sequence length="139" mass="16113">MCRCWEQFLPAAGLCALQKHRDATHKTFDYVLVAHKVDTDNNLKAQRQRAFIQQLEKKNITVTKLVHDDKVFFGLRAPSQMFDDYLVSAQGFDRSISSSSDLSSIHRRVTCFVEKVALYYLWLAIGIPSCWFQLLLWVL</sequence>
<dbReference type="Proteomes" id="UP001279410">
    <property type="component" value="Unassembled WGS sequence"/>
</dbReference>
<dbReference type="EMBL" id="BRZM01000033">
    <property type="protein sequence ID" value="GLD58446.1"/>
    <property type="molecule type" value="Genomic_DNA"/>
</dbReference>
<proteinExistence type="predicted"/>
<comment type="caution">
    <text evidence="2">The sequence shown here is derived from an EMBL/GenBank/DDBJ whole genome shotgun (WGS) entry which is preliminary data.</text>
</comment>
<reference evidence="2" key="1">
    <citation type="submission" date="2022-08" db="EMBL/GenBank/DDBJ databases">
        <title>Genome sequencing of akame (Lates japonicus).</title>
        <authorList>
            <person name="Hashiguchi Y."/>
            <person name="Takahashi H."/>
        </authorList>
    </citation>
    <scope>NUCLEOTIDE SEQUENCE</scope>
    <source>
        <strain evidence="2">Kochi</strain>
    </source>
</reference>
<evidence type="ECO:0000313" key="3">
    <source>
        <dbReference type="Proteomes" id="UP001279410"/>
    </source>
</evidence>
<keyword evidence="1" id="KW-0472">Membrane</keyword>